<sequence>MLLGSVTSLATAGAPAWDSIVGERFIAILGAPADARVVDALAGAAGDPQPSLERLVSLIPAPLDDASGSFALVWWGGPDPGEVTAVARGDAVVDLDSPGGSRRFDARGIRPWHLAEFHEVSGIRLTAAVAPLARLGGGAVVAHARASLRASAIEWRRADEAEGERLARGADKVRPSHPAVDVDTVLTAGVASSAGPPSGPSAVVEGDPAHAVPSVRIAGGASFTPVGPVFVGRRPAAPRIASPEGLVPQLVRVDSPGRVVSSTHLELRVEGERLVASDLRSTNGTTVHGPNGTRRLRAGESIVVVPGMRLDLGDDTIIEILRPPGVDPTLRADSRPNT</sequence>
<dbReference type="Proteomes" id="UP001589667">
    <property type="component" value="Unassembled WGS sequence"/>
</dbReference>
<evidence type="ECO:0000256" key="1">
    <source>
        <dbReference type="ARBA" id="ARBA00022553"/>
    </source>
</evidence>
<keyword evidence="4" id="KW-1185">Reference proteome</keyword>
<dbReference type="RefSeq" id="WP_157422564.1">
    <property type="nucleotide sequence ID" value="NZ_BAAANI010000002.1"/>
</dbReference>
<accession>A0ABV5SQW7</accession>
<proteinExistence type="predicted"/>
<dbReference type="InterPro" id="IPR008984">
    <property type="entry name" value="SMAD_FHA_dom_sf"/>
</dbReference>
<dbReference type="CDD" id="cd00060">
    <property type="entry name" value="FHA"/>
    <property type="match status" value="1"/>
</dbReference>
<evidence type="ECO:0000313" key="3">
    <source>
        <dbReference type="EMBL" id="MFB9642733.1"/>
    </source>
</evidence>
<name>A0ABV5SQW7_9MICO</name>
<gene>
    <name evidence="3" type="ORF">ACFFQV_10580</name>
</gene>
<dbReference type="InterPro" id="IPR000253">
    <property type="entry name" value="FHA_dom"/>
</dbReference>
<protein>
    <submittedName>
        <fullName evidence="3">FHA domain-containing protein</fullName>
    </submittedName>
</protein>
<dbReference type="Pfam" id="PF00498">
    <property type="entry name" value="FHA"/>
    <property type="match status" value="1"/>
</dbReference>
<keyword evidence="1" id="KW-0597">Phosphoprotein</keyword>
<dbReference type="SUPFAM" id="SSF49879">
    <property type="entry name" value="SMAD/FHA domain"/>
    <property type="match status" value="1"/>
</dbReference>
<evidence type="ECO:0000259" key="2">
    <source>
        <dbReference type="PROSITE" id="PS50006"/>
    </source>
</evidence>
<reference evidence="3 4" key="1">
    <citation type="submission" date="2024-09" db="EMBL/GenBank/DDBJ databases">
        <authorList>
            <person name="Sun Q."/>
            <person name="Mori K."/>
        </authorList>
    </citation>
    <scope>NUCLEOTIDE SEQUENCE [LARGE SCALE GENOMIC DNA]</scope>
    <source>
        <strain evidence="3 4">JCM 14321</strain>
    </source>
</reference>
<organism evidence="3 4">
    <name type="scientific">Agromyces lapidis</name>
    <dbReference type="NCBI Taxonomy" id="279574"/>
    <lineage>
        <taxon>Bacteria</taxon>
        <taxon>Bacillati</taxon>
        <taxon>Actinomycetota</taxon>
        <taxon>Actinomycetes</taxon>
        <taxon>Micrococcales</taxon>
        <taxon>Microbacteriaceae</taxon>
        <taxon>Agromyces</taxon>
    </lineage>
</organism>
<dbReference type="PROSITE" id="PS50006">
    <property type="entry name" value="FHA_DOMAIN"/>
    <property type="match status" value="1"/>
</dbReference>
<dbReference type="Gene3D" id="2.60.200.20">
    <property type="match status" value="1"/>
</dbReference>
<comment type="caution">
    <text evidence="3">The sequence shown here is derived from an EMBL/GenBank/DDBJ whole genome shotgun (WGS) entry which is preliminary data.</text>
</comment>
<dbReference type="SMART" id="SM00240">
    <property type="entry name" value="FHA"/>
    <property type="match status" value="1"/>
</dbReference>
<feature type="domain" description="FHA" evidence="2">
    <location>
        <begin position="229"/>
        <end position="289"/>
    </location>
</feature>
<dbReference type="EMBL" id="JBHMBL010000002">
    <property type="protein sequence ID" value="MFB9642733.1"/>
    <property type="molecule type" value="Genomic_DNA"/>
</dbReference>
<evidence type="ECO:0000313" key="4">
    <source>
        <dbReference type="Proteomes" id="UP001589667"/>
    </source>
</evidence>